<keyword evidence="5" id="KW-1185">Reference proteome</keyword>
<sequence length="179" mass="20061">MQQKRLVSRCNLLKSFTDHSGYKVNITFNSAVFSEPSDVLIFPLYNEGIILTNHKERGIELPGGKIKNNESAIDAAVREVYEECGASLSSIQLIGQYSIPDFNASGLVKSIFVAKVSELNAIKQTTDTYGPVIFETLPTTADLMREDFSPYIKDEVYPLTINHIRSTKKLNSYLKLIHI</sequence>
<dbReference type="PANTHER" id="PTHR43736">
    <property type="entry name" value="ADP-RIBOSE PYROPHOSPHATASE"/>
    <property type="match status" value="1"/>
</dbReference>
<comment type="caution">
    <text evidence="4">The sequence shown here is derived from an EMBL/GenBank/DDBJ whole genome shotgun (WGS) entry which is preliminary data.</text>
</comment>
<dbReference type="InterPro" id="IPR020084">
    <property type="entry name" value="NUDIX_hydrolase_CS"/>
</dbReference>
<keyword evidence="2" id="KW-0378">Hydrolase</keyword>
<dbReference type="PROSITE" id="PS00893">
    <property type="entry name" value="NUDIX_BOX"/>
    <property type="match status" value="1"/>
</dbReference>
<gene>
    <name evidence="4" type="ORF">CIB95_12625</name>
</gene>
<name>A0A263BRQ9_9BACI</name>
<dbReference type="Gene3D" id="3.90.79.10">
    <property type="entry name" value="Nucleoside Triphosphate Pyrophosphohydrolase"/>
    <property type="match status" value="1"/>
</dbReference>
<evidence type="ECO:0000313" key="4">
    <source>
        <dbReference type="EMBL" id="OZM56262.1"/>
    </source>
</evidence>
<accession>A0A263BRQ9</accession>
<dbReference type="Proteomes" id="UP000217083">
    <property type="component" value="Unassembled WGS sequence"/>
</dbReference>
<organism evidence="4 5">
    <name type="scientific">Lottiidibacillus patelloidae</name>
    <dbReference type="NCBI Taxonomy" id="2670334"/>
    <lineage>
        <taxon>Bacteria</taxon>
        <taxon>Bacillati</taxon>
        <taxon>Bacillota</taxon>
        <taxon>Bacilli</taxon>
        <taxon>Bacillales</taxon>
        <taxon>Bacillaceae</taxon>
        <taxon>Lottiidibacillus</taxon>
    </lineage>
</organism>
<evidence type="ECO:0000259" key="3">
    <source>
        <dbReference type="PROSITE" id="PS51462"/>
    </source>
</evidence>
<comment type="similarity">
    <text evidence="1">Belongs to the Nudix hydrolase family.</text>
</comment>
<evidence type="ECO:0000256" key="2">
    <source>
        <dbReference type="ARBA" id="ARBA00022801"/>
    </source>
</evidence>
<proteinExistence type="inferred from homology"/>
<evidence type="ECO:0000313" key="5">
    <source>
        <dbReference type="Proteomes" id="UP000217083"/>
    </source>
</evidence>
<dbReference type="GO" id="GO:0016787">
    <property type="term" value="F:hydrolase activity"/>
    <property type="evidence" value="ECO:0007669"/>
    <property type="project" value="UniProtKB-KW"/>
</dbReference>
<reference evidence="4 5" key="2">
    <citation type="submission" date="2017-09" db="EMBL/GenBank/DDBJ databases">
        <title>Bacillus patelloidae sp. nov., isolated from the intestinal tract of a marine limpet.</title>
        <authorList>
            <person name="Liu R."/>
            <person name="Dong C."/>
            <person name="Shao Z."/>
        </authorList>
    </citation>
    <scope>NUCLEOTIDE SEQUENCE [LARGE SCALE GENOMIC DNA]</scope>
    <source>
        <strain evidence="4 5">SA5d-4</strain>
    </source>
</reference>
<feature type="domain" description="Nudix hydrolase" evidence="3">
    <location>
        <begin position="3"/>
        <end position="156"/>
    </location>
</feature>
<reference evidence="5" key="1">
    <citation type="submission" date="2017-08" db="EMBL/GenBank/DDBJ databases">
        <authorList>
            <person name="Huang Z."/>
        </authorList>
    </citation>
    <scope>NUCLEOTIDE SEQUENCE [LARGE SCALE GENOMIC DNA]</scope>
    <source>
        <strain evidence="5">SA5d-4</strain>
    </source>
</reference>
<dbReference type="InterPro" id="IPR015797">
    <property type="entry name" value="NUDIX_hydrolase-like_dom_sf"/>
</dbReference>
<dbReference type="AlphaFoldDB" id="A0A263BRQ9"/>
<protein>
    <recommendedName>
        <fullName evidence="3">Nudix hydrolase domain-containing protein</fullName>
    </recommendedName>
</protein>
<dbReference type="SUPFAM" id="SSF55811">
    <property type="entry name" value="Nudix"/>
    <property type="match status" value="1"/>
</dbReference>
<dbReference type="InterPro" id="IPR000086">
    <property type="entry name" value="NUDIX_hydrolase_dom"/>
</dbReference>
<dbReference type="PANTHER" id="PTHR43736:SF1">
    <property type="entry name" value="DIHYDRONEOPTERIN TRIPHOSPHATE DIPHOSPHATASE"/>
    <property type="match status" value="1"/>
</dbReference>
<dbReference type="EMBL" id="NPIA01000007">
    <property type="protein sequence ID" value="OZM56262.1"/>
    <property type="molecule type" value="Genomic_DNA"/>
</dbReference>
<dbReference type="Pfam" id="PF00293">
    <property type="entry name" value="NUDIX"/>
    <property type="match status" value="1"/>
</dbReference>
<evidence type="ECO:0000256" key="1">
    <source>
        <dbReference type="ARBA" id="ARBA00005582"/>
    </source>
</evidence>
<dbReference type="PROSITE" id="PS51462">
    <property type="entry name" value="NUDIX"/>
    <property type="match status" value="1"/>
</dbReference>